<feature type="region of interest" description="Disordered" evidence="1">
    <location>
        <begin position="89"/>
        <end position="117"/>
    </location>
</feature>
<name>A0A2P4YSM3_9STRA</name>
<feature type="compositionally biased region" description="Polar residues" evidence="1">
    <location>
        <begin position="108"/>
        <end position="117"/>
    </location>
</feature>
<feature type="compositionally biased region" description="Basic and acidic residues" evidence="1">
    <location>
        <begin position="26"/>
        <end position="36"/>
    </location>
</feature>
<sequence length="117" mass="12361">MFFCLLRGAGSGPVGRVARGTTGAPKRREVEVDDRASAWPPEVPVSNVHWRAMGAAGPEPVPEVAAAETPPWHRARRLFGPVLELAKAQTGASMRNRTPKGSVYPCDASSSQPGDAS</sequence>
<evidence type="ECO:0000256" key="1">
    <source>
        <dbReference type="SAM" id="MobiDB-lite"/>
    </source>
</evidence>
<keyword evidence="3" id="KW-1185">Reference proteome</keyword>
<organism evidence="2 3">
    <name type="scientific">Phytophthora palmivora</name>
    <dbReference type="NCBI Taxonomy" id="4796"/>
    <lineage>
        <taxon>Eukaryota</taxon>
        <taxon>Sar</taxon>
        <taxon>Stramenopiles</taxon>
        <taxon>Oomycota</taxon>
        <taxon>Peronosporomycetes</taxon>
        <taxon>Peronosporales</taxon>
        <taxon>Peronosporaceae</taxon>
        <taxon>Phytophthora</taxon>
    </lineage>
</organism>
<evidence type="ECO:0000313" key="2">
    <source>
        <dbReference type="EMBL" id="POM80792.1"/>
    </source>
</evidence>
<evidence type="ECO:0000313" key="3">
    <source>
        <dbReference type="Proteomes" id="UP000237271"/>
    </source>
</evidence>
<dbReference type="Proteomes" id="UP000237271">
    <property type="component" value="Unassembled WGS sequence"/>
</dbReference>
<feature type="region of interest" description="Disordered" evidence="1">
    <location>
        <begin position="16"/>
        <end position="42"/>
    </location>
</feature>
<gene>
    <name evidence="2" type="ORF">PHPALM_1322</name>
</gene>
<reference evidence="2 3" key="1">
    <citation type="journal article" date="2017" name="Genome Biol. Evol.">
        <title>Phytophthora megakarya and P. palmivora, closely related causal agents of cacao black pod rot, underwent increases in genome sizes and gene numbers by different mechanisms.</title>
        <authorList>
            <person name="Ali S.S."/>
            <person name="Shao J."/>
            <person name="Lary D.J."/>
            <person name="Kronmiller B."/>
            <person name="Shen D."/>
            <person name="Strem M.D."/>
            <person name="Amoako-Attah I."/>
            <person name="Akrofi A.Y."/>
            <person name="Begoude B.A."/>
            <person name="Ten Hoopen G.M."/>
            <person name="Coulibaly K."/>
            <person name="Kebe B.I."/>
            <person name="Melnick R.L."/>
            <person name="Guiltinan M.J."/>
            <person name="Tyler B.M."/>
            <person name="Meinhardt L.W."/>
            <person name="Bailey B.A."/>
        </authorList>
    </citation>
    <scope>NUCLEOTIDE SEQUENCE [LARGE SCALE GENOMIC DNA]</scope>
    <source>
        <strain evidence="3">sbr112.9</strain>
    </source>
</reference>
<protein>
    <submittedName>
        <fullName evidence="2">Uncharacterized protein</fullName>
    </submittedName>
</protein>
<dbReference type="EMBL" id="NCKW01000282">
    <property type="protein sequence ID" value="POM80792.1"/>
    <property type="molecule type" value="Genomic_DNA"/>
</dbReference>
<comment type="caution">
    <text evidence="2">The sequence shown here is derived from an EMBL/GenBank/DDBJ whole genome shotgun (WGS) entry which is preliminary data.</text>
</comment>
<dbReference type="AlphaFoldDB" id="A0A2P4YSM3"/>
<proteinExistence type="predicted"/>
<accession>A0A2P4YSM3</accession>